<evidence type="ECO:0000313" key="1">
    <source>
        <dbReference type="EMBL" id="SEP34817.1"/>
    </source>
</evidence>
<evidence type="ECO:0000313" key="3">
    <source>
        <dbReference type="Proteomes" id="UP000198847"/>
    </source>
</evidence>
<gene>
    <name evidence="1" type="ORF">SAMN04490178_12022</name>
    <name evidence="2" type="ORF">SAMN04490178_12024</name>
</gene>
<accession>A0A1H8X578</accession>
<dbReference type="EMBL" id="FODY01000020">
    <property type="protein sequence ID" value="SEP34827.1"/>
    <property type="molecule type" value="Genomic_DNA"/>
</dbReference>
<reference evidence="2 3" key="1">
    <citation type="submission" date="2016-10" db="EMBL/GenBank/DDBJ databases">
        <authorList>
            <person name="de Groot N.N."/>
        </authorList>
    </citation>
    <scope>NUCLEOTIDE SEQUENCE [LARGE SCALE GENOMIC DNA]</scope>
    <source>
        <strain evidence="2 3">DSM 13305</strain>
    </source>
</reference>
<keyword evidence="3" id="KW-1185">Reference proteome</keyword>
<sequence length="62" mass="6979">MTQSQENCLSDNHRLTCERRGGDYDGKSIAIGYFQIVLFMDTENSAGKIGFFCDQLLRQQAG</sequence>
<protein>
    <submittedName>
        <fullName evidence="2">Uncharacterized protein</fullName>
    </submittedName>
</protein>
<evidence type="ECO:0000313" key="2">
    <source>
        <dbReference type="EMBL" id="SEP34827.1"/>
    </source>
</evidence>
<dbReference type="EMBL" id="FODY01000020">
    <property type="protein sequence ID" value="SEP34817.1"/>
    <property type="molecule type" value="Genomic_DNA"/>
</dbReference>
<organism evidence="2 3">
    <name type="scientific">Propionispora vibrioides</name>
    <dbReference type="NCBI Taxonomy" id="112903"/>
    <lineage>
        <taxon>Bacteria</taxon>
        <taxon>Bacillati</taxon>
        <taxon>Bacillota</taxon>
        <taxon>Negativicutes</taxon>
        <taxon>Selenomonadales</taxon>
        <taxon>Sporomusaceae</taxon>
        <taxon>Propionispora</taxon>
    </lineage>
</organism>
<name>A0A1H8X578_9FIRM</name>
<dbReference type="AlphaFoldDB" id="A0A1H8X578"/>
<proteinExistence type="predicted"/>
<dbReference type="Proteomes" id="UP000198847">
    <property type="component" value="Unassembled WGS sequence"/>
</dbReference>